<reference evidence="1 2" key="1">
    <citation type="submission" date="2021-01" db="EMBL/GenBank/DDBJ databases">
        <title>Whole genome shotgun sequence of Actinoplanes couchii NBRC 106145.</title>
        <authorList>
            <person name="Komaki H."/>
            <person name="Tamura T."/>
        </authorList>
    </citation>
    <scope>NUCLEOTIDE SEQUENCE [LARGE SCALE GENOMIC DNA]</scope>
    <source>
        <strain evidence="1 2">NBRC 106145</strain>
    </source>
</reference>
<gene>
    <name evidence="1" type="ORF">Aco03nite_050940</name>
</gene>
<organism evidence="1 2">
    <name type="scientific">Actinoplanes couchii</name>
    <dbReference type="NCBI Taxonomy" id="403638"/>
    <lineage>
        <taxon>Bacteria</taxon>
        <taxon>Bacillati</taxon>
        <taxon>Actinomycetota</taxon>
        <taxon>Actinomycetes</taxon>
        <taxon>Micromonosporales</taxon>
        <taxon>Micromonosporaceae</taxon>
        <taxon>Actinoplanes</taxon>
    </lineage>
</organism>
<accession>A0ABQ3XDY1</accession>
<evidence type="ECO:0000313" key="2">
    <source>
        <dbReference type="Proteomes" id="UP000612282"/>
    </source>
</evidence>
<sequence length="158" mass="16080">MEVTTAGRGNRVVRWGVRVLAIDFMNGDAMSGTKLVGGVLAVLLLSACGAGPVATPRPVSSVGTSGLPDGWRWESYGGVQVGVPGDWGWGERGLRLDAWCIEQDRPPAVVRPTAATPLIGCLGDDTVVKNTGQLVAFGQSDTADRSTAGGAGAASTGS</sequence>
<comment type="caution">
    <text evidence="1">The sequence shown here is derived from an EMBL/GenBank/DDBJ whole genome shotgun (WGS) entry which is preliminary data.</text>
</comment>
<keyword evidence="2" id="KW-1185">Reference proteome</keyword>
<dbReference type="Proteomes" id="UP000612282">
    <property type="component" value="Unassembled WGS sequence"/>
</dbReference>
<dbReference type="EMBL" id="BOMG01000061">
    <property type="protein sequence ID" value="GID56690.1"/>
    <property type="molecule type" value="Genomic_DNA"/>
</dbReference>
<evidence type="ECO:0000313" key="1">
    <source>
        <dbReference type="EMBL" id="GID56690.1"/>
    </source>
</evidence>
<proteinExistence type="predicted"/>
<protein>
    <submittedName>
        <fullName evidence="1">Uncharacterized protein</fullName>
    </submittedName>
</protein>
<name>A0ABQ3XDY1_9ACTN</name>